<evidence type="ECO:0000313" key="4">
    <source>
        <dbReference type="Proteomes" id="UP000230119"/>
    </source>
</evidence>
<dbReference type="InterPro" id="IPR050190">
    <property type="entry name" value="UPF0213_domain"/>
</dbReference>
<dbReference type="PANTHER" id="PTHR34477">
    <property type="entry name" value="UPF0213 PROTEIN YHBQ"/>
    <property type="match status" value="1"/>
</dbReference>
<dbReference type="Pfam" id="PF01541">
    <property type="entry name" value="GIY-YIG"/>
    <property type="match status" value="1"/>
</dbReference>
<dbReference type="GO" id="GO:0004519">
    <property type="term" value="F:endonuclease activity"/>
    <property type="evidence" value="ECO:0007669"/>
    <property type="project" value="UniProtKB-KW"/>
</dbReference>
<evidence type="ECO:0000256" key="1">
    <source>
        <dbReference type="ARBA" id="ARBA00007435"/>
    </source>
</evidence>
<comment type="similarity">
    <text evidence="1">Belongs to the UPF0213 family.</text>
</comment>
<gene>
    <name evidence="3" type="ORF">COS52_05240</name>
</gene>
<dbReference type="CDD" id="cd10449">
    <property type="entry name" value="GIY-YIG_SLX1_like"/>
    <property type="match status" value="1"/>
</dbReference>
<keyword evidence="3" id="KW-0255">Endonuclease</keyword>
<comment type="caution">
    <text evidence="3">The sequence shown here is derived from an EMBL/GenBank/DDBJ whole genome shotgun (WGS) entry which is preliminary data.</text>
</comment>
<evidence type="ECO:0000259" key="2">
    <source>
        <dbReference type="PROSITE" id="PS50164"/>
    </source>
</evidence>
<keyword evidence="3" id="KW-0378">Hydrolase</keyword>
<organism evidence="3 4">
    <name type="scientific">Candidatus Roizmanbacteria bacterium CG03_land_8_20_14_0_80_39_12</name>
    <dbReference type="NCBI Taxonomy" id="1974847"/>
    <lineage>
        <taxon>Bacteria</taxon>
        <taxon>Candidatus Roizmaniibacteriota</taxon>
    </lineage>
</organism>
<feature type="domain" description="GIY-YIG" evidence="2">
    <location>
        <begin position="1"/>
        <end position="78"/>
    </location>
</feature>
<proteinExistence type="inferred from homology"/>
<dbReference type="Proteomes" id="UP000230119">
    <property type="component" value="Unassembled WGS sequence"/>
</dbReference>
<evidence type="ECO:0000313" key="3">
    <source>
        <dbReference type="EMBL" id="PIV07953.1"/>
    </source>
</evidence>
<dbReference type="AlphaFoldDB" id="A0A2M7BR33"/>
<protein>
    <submittedName>
        <fullName evidence="3">Endonuclease</fullName>
    </submittedName>
</protein>
<reference evidence="4" key="1">
    <citation type="submission" date="2017-09" db="EMBL/GenBank/DDBJ databases">
        <title>Depth-based differentiation of microbial function through sediment-hosted aquifers and enrichment of novel symbionts in the deep terrestrial subsurface.</title>
        <authorList>
            <person name="Probst A.J."/>
            <person name="Ladd B."/>
            <person name="Jarett J.K."/>
            <person name="Geller-Mcgrath D.E."/>
            <person name="Sieber C.M.K."/>
            <person name="Emerson J.B."/>
            <person name="Anantharaman K."/>
            <person name="Thomas B.C."/>
            <person name="Malmstrom R."/>
            <person name="Stieglmeier M."/>
            <person name="Klingl A."/>
            <person name="Woyke T."/>
            <person name="Ryan C.M."/>
            <person name="Banfield J.F."/>
        </authorList>
    </citation>
    <scope>NUCLEOTIDE SEQUENCE [LARGE SCALE GENOMIC DNA]</scope>
</reference>
<accession>A0A2M7BR33</accession>
<dbReference type="PANTHER" id="PTHR34477:SF1">
    <property type="entry name" value="UPF0213 PROTEIN YHBQ"/>
    <property type="match status" value="1"/>
</dbReference>
<name>A0A2M7BR33_9BACT</name>
<dbReference type="PROSITE" id="PS50164">
    <property type="entry name" value="GIY_YIG"/>
    <property type="match status" value="1"/>
</dbReference>
<sequence length="82" mass="9643">MFYTYIIKSCKTNRYYVGYSEDVIKRLNQHNAGQNMSTKCGVPWNLVYTECFSNKTDAWKRERQIKKYKGGKAFKMLIGEVA</sequence>
<dbReference type="SUPFAM" id="SSF82771">
    <property type="entry name" value="GIY-YIG endonuclease"/>
    <property type="match status" value="1"/>
</dbReference>
<keyword evidence="3" id="KW-0540">Nuclease</keyword>
<dbReference type="EMBL" id="PEVA01000221">
    <property type="protein sequence ID" value="PIV07953.1"/>
    <property type="molecule type" value="Genomic_DNA"/>
</dbReference>
<dbReference type="InterPro" id="IPR000305">
    <property type="entry name" value="GIY-YIG_endonuc"/>
</dbReference>
<dbReference type="Gene3D" id="3.40.1440.10">
    <property type="entry name" value="GIY-YIG endonuclease"/>
    <property type="match status" value="1"/>
</dbReference>
<dbReference type="InterPro" id="IPR035901">
    <property type="entry name" value="GIY-YIG_endonuc_sf"/>
</dbReference>